<dbReference type="AlphaFoldDB" id="A0AAW0FE05"/>
<sequence length="378" mass="41847">MPLAPVDDNGTVLFYEDSGAPNTTEAYNTLVMIHGITFTTGVFGRLLPFASQHQVRLIRVNQRDYPPSSLYTASEIEDFTSTDKDAQAQGLAKRGAEVANLLVHLIDTLKIPPVTIGNGGKAVGGISVLGWSMGAHLPLALLSNASALPAEVQQQLQRYLRSAILYDSSMFSVGVPIPPIVFTPERPKGLYWPSFDQSVSEQERLQQFSSWGASYFTPIDDISKVTLETLGERVPVQELPEETFRALNIEEWKKITTAERFIPDELATFVSLESMARYFVTLAKLDTAIHKDSFHRAVGLVKSAETPLVWPDCKLVVVWCDMSSVDPVIAAMTVANLLRDEGSNIKRKVELARLGGCNHFPHWDEPEKVMSFLAKQLQ</sequence>
<comment type="caution">
    <text evidence="2">The sequence shown here is derived from an EMBL/GenBank/DDBJ whole genome shotgun (WGS) entry which is preliminary data.</text>
</comment>
<gene>
    <name evidence="2" type="ORF">QCA50_019771</name>
</gene>
<protein>
    <recommendedName>
        <fullName evidence="1">AB hydrolase-1 domain-containing protein</fullName>
    </recommendedName>
</protein>
<dbReference type="SUPFAM" id="SSF53474">
    <property type="entry name" value="alpha/beta-Hydrolases"/>
    <property type="match status" value="1"/>
</dbReference>
<organism evidence="2 3">
    <name type="scientific">Cerrena zonata</name>
    <dbReference type="NCBI Taxonomy" id="2478898"/>
    <lineage>
        <taxon>Eukaryota</taxon>
        <taxon>Fungi</taxon>
        <taxon>Dikarya</taxon>
        <taxon>Basidiomycota</taxon>
        <taxon>Agaricomycotina</taxon>
        <taxon>Agaricomycetes</taxon>
        <taxon>Polyporales</taxon>
        <taxon>Cerrenaceae</taxon>
        <taxon>Cerrena</taxon>
    </lineage>
</organism>
<dbReference type="Gene3D" id="3.40.50.1820">
    <property type="entry name" value="alpha/beta hydrolase"/>
    <property type="match status" value="1"/>
</dbReference>
<dbReference type="InterPro" id="IPR029058">
    <property type="entry name" value="AB_hydrolase_fold"/>
</dbReference>
<dbReference type="Proteomes" id="UP001385951">
    <property type="component" value="Unassembled WGS sequence"/>
</dbReference>
<dbReference type="Pfam" id="PF12697">
    <property type="entry name" value="Abhydrolase_6"/>
    <property type="match status" value="1"/>
</dbReference>
<evidence type="ECO:0000313" key="3">
    <source>
        <dbReference type="Proteomes" id="UP001385951"/>
    </source>
</evidence>
<accession>A0AAW0FE05</accession>
<feature type="domain" description="AB hydrolase-1" evidence="1">
    <location>
        <begin position="30"/>
        <end position="369"/>
    </location>
</feature>
<dbReference type="EMBL" id="JASBNA010000092">
    <property type="protein sequence ID" value="KAK7677270.1"/>
    <property type="molecule type" value="Genomic_DNA"/>
</dbReference>
<evidence type="ECO:0000259" key="1">
    <source>
        <dbReference type="Pfam" id="PF12697"/>
    </source>
</evidence>
<name>A0AAW0FE05_9APHY</name>
<evidence type="ECO:0000313" key="2">
    <source>
        <dbReference type="EMBL" id="KAK7677270.1"/>
    </source>
</evidence>
<reference evidence="2 3" key="1">
    <citation type="submission" date="2022-09" db="EMBL/GenBank/DDBJ databases">
        <authorList>
            <person name="Palmer J.M."/>
        </authorList>
    </citation>
    <scope>NUCLEOTIDE SEQUENCE [LARGE SCALE GENOMIC DNA]</scope>
    <source>
        <strain evidence="2 3">DSM 7382</strain>
    </source>
</reference>
<proteinExistence type="predicted"/>
<dbReference type="InterPro" id="IPR000073">
    <property type="entry name" value="AB_hydrolase_1"/>
</dbReference>
<keyword evidence="3" id="KW-1185">Reference proteome</keyword>